<evidence type="ECO:0000259" key="2">
    <source>
        <dbReference type="PROSITE" id="PS51384"/>
    </source>
</evidence>
<dbReference type="Gene3D" id="3.40.50.80">
    <property type="entry name" value="Nucleotide-binding domain of ferredoxin-NADP reductase (FNR) module"/>
    <property type="match status" value="1"/>
</dbReference>
<dbReference type="PANTHER" id="PTHR47354:SF3">
    <property type="entry name" value="OXIDOREDUCTASE-RELATED"/>
    <property type="match status" value="1"/>
</dbReference>
<protein>
    <submittedName>
        <fullName evidence="3">Ferredoxin reductase</fullName>
    </submittedName>
</protein>
<dbReference type="CDD" id="cd00207">
    <property type="entry name" value="fer2"/>
    <property type="match status" value="1"/>
</dbReference>
<dbReference type="AlphaFoldDB" id="A0AAW4GCC1"/>
<evidence type="ECO:0000313" key="4">
    <source>
        <dbReference type="EMBL" id="MBM9939899.1"/>
    </source>
</evidence>
<dbReference type="PRINTS" id="PR00406">
    <property type="entry name" value="CYTB5RDTASE"/>
</dbReference>
<dbReference type="Pfam" id="PF00111">
    <property type="entry name" value="Fer2"/>
    <property type="match status" value="1"/>
</dbReference>
<dbReference type="InterPro" id="IPR012675">
    <property type="entry name" value="Beta-grasp_dom_sf"/>
</dbReference>
<dbReference type="Proteomes" id="UP000749453">
    <property type="component" value="Unassembled WGS sequence"/>
</dbReference>
<dbReference type="PROSITE" id="PS51384">
    <property type="entry name" value="FAD_FR"/>
    <property type="match status" value="1"/>
</dbReference>
<name>A0AAW4GCC1_9GAMM</name>
<dbReference type="SUPFAM" id="SSF63380">
    <property type="entry name" value="Riboflavin synthase domain-like"/>
    <property type="match status" value="1"/>
</dbReference>
<dbReference type="Pfam" id="PF00175">
    <property type="entry name" value="NAD_binding_1"/>
    <property type="match status" value="1"/>
</dbReference>
<dbReference type="EMBL" id="JAFFTA010000001">
    <property type="protein sequence ID" value="MBM9911924.1"/>
    <property type="molecule type" value="Genomic_DNA"/>
</dbReference>
<dbReference type="InterPro" id="IPR001041">
    <property type="entry name" value="2Fe-2S_ferredoxin-type"/>
</dbReference>
<evidence type="ECO:0000313" key="5">
    <source>
        <dbReference type="Proteomes" id="UP000749453"/>
    </source>
</evidence>
<dbReference type="CDD" id="cd06216">
    <property type="entry name" value="FNR_iron_sulfur_binding_2"/>
    <property type="match status" value="1"/>
</dbReference>
<dbReference type="PROSITE" id="PS51085">
    <property type="entry name" value="2FE2S_FER_2"/>
    <property type="match status" value="1"/>
</dbReference>
<dbReference type="SUPFAM" id="SSF54292">
    <property type="entry name" value="2Fe-2S ferredoxin-like"/>
    <property type="match status" value="1"/>
</dbReference>
<dbReference type="Pfam" id="PF00970">
    <property type="entry name" value="FAD_binding_6"/>
    <property type="match status" value="1"/>
</dbReference>
<dbReference type="InterPro" id="IPR036010">
    <property type="entry name" value="2Fe-2S_ferredoxin-like_sf"/>
</dbReference>
<dbReference type="PANTHER" id="PTHR47354">
    <property type="entry name" value="NADH OXIDOREDUCTASE HCR"/>
    <property type="match status" value="1"/>
</dbReference>
<dbReference type="Gene3D" id="3.10.20.30">
    <property type="match status" value="1"/>
</dbReference>
<dbReference type="InterPro" id="IPR017927">
    <property type="entry name" value="FAD-bd_FR_type"/>
</dbReference>
<dbReference type="GO" id="GO:0051536">
    <property type="term" value="F:iron-sulfur cluster binding"/>
    <property type="evidence" value="ECO:0007669"/>
    <property type="project" value="InterPro"/>
</dbReference>
<proteinExistence type="predicted"/>
<accession>A0AAW4GCC1</accession>
<comment type="caution">
    <text evidence="3">The sequence shown here is derived from an EMBL/GenBank/DDBJ whole genome shotgun (WGS) entry which is preliminary data.</text>
</comment>
<dbReference type="InterPro" id="IPR017938">
    <property type="entry name" value="Riboflavin_synthase-like_b-brl"/>
</dbReference>
<gene>
    <name evidence="3" type="ORF">JJW18_00375</name>
    <name evidence="4" type="ORF">JJW19_17335</name>
</gene>
<dbReference type="EMBL" id="JAFFTB010000030">
    <property type="protein sequence ID" value="MBM9939899.1"/>
    <property type="molecule type" value="Genomic_DNA"/>
</dbReference>
<dbReference type="InterPro" id="IPR039261">
    <property type="entry name" value="FNR_nucleotide-bd"/>
</dbReference>
<dbReference type="Proteomes" id="UP000784064">
    <property type="component" value="Unassembled WGS sequence"/>
</dbReference>
<keyword evidence="5" id="KW-1185">Reference proteome</keyword>
<feature type="domain" description="FAD-binding FR-type" evidence="2">
    <location>
        <begin position="47"/>
        <end position="147"/>
    </location>
</feature>
<dbReference type="InterPro" id="IPR050415">
    <property type="entry name" value="MRET"/>
</dbReference>
<dbReference type="GO" id="GO:0016491">
    <property type="term" value="F:oxidoreductase activity"/>
    <property type="evidence" value="ECO:0007669"/>
    <property type="project" value="InterPro"/>
</dbReference>
<evidence type="ECO:0000259" key="1">
    <source>
        <dbReference type="PROSITE" id="PS51085"/>
    </source>
</evidence>
<dbReference type="InterPro" id="IPR001433">
    <property type="entry name" value="OxRdtase_FAD/NAD-bd"/>
</dbReference>
<evidence type="ECO:0000313" key="6">
    <source>
        <dbReference type="Proteomes" id="UP000784064"/>
    </source>
</evidence>
<reference evidence="3" key="2">
    <citation type="submission" date="2021-01" db="EMBL/GenBank/DDBJ databases">
        <authorList>
            <person name="Yu Y."/>
        </authorList>
    </citation>
    <scope>NUCLEOTIDE SEQUENCE</scope>
    <source>
        <strain evidence="3">As-5</strain>
        <strain evidence="4">As-6</strain>
    </source>
</reference>
<dbReference type="InterPro" id="IPR008333">
    <property type="entry name" value="Cbr1-like_FAD-bd_dom"/>
</dbReference>
<dbReference type="Gene3D" id="2.40.30.10">
    <property type="entry name" value="Translation factors"/>
    <property type="match status" value="1"/>
</dbReference>
<sequence length="369" mass="39946">MYTQLCVRPYSASMSAVVRPSLLSPYRWLSPSLFDFWAGQLNPLWTLREPMARLVRREPAGEGAATLVLRCNRHWAGMRAGQHVTLGVELEGRVLRRSYSPTRLGRRELAITVKAVEGGKVSQHLVAHAKPGDLFRLDAAFGDFHMPAAAPVLLLAAGSGITPMRSLLRDACQRPLAAPVDLFYWERNAAAFQFRDELLALAAAHPNLRVHLLATREGDIPAARIDSHTLAVPGDDTPLAQRHVLACGPDGFVAAARTRLAQHVAGFQAEAFTPPAALSDADSLGEVALTLARSGRRLIVPRGRSLLESLEAQGIAPKHGCRMGICNSCTCERVSGTTRHLRTGDTQSETAVPVRICVSAPTTDLTLDL</sequence>
<evidence type="ECO:0000313" key="3">
    <source>
        <dbReference type="EMBL" id="MBM9911924.1"/>
    </source>
</evidence>
<dbReference type="SUPFAM" id="SSF52343">
    <property type="entry name" value="Ferredoxin reductase-like, C-terminal NADP-linked domain"/>
    <property type="match status" value="1"/>
</dbReference>
<reference evidence="5" key="1">
    <citation type="submission" date="2021-01" db="EMBL/GenBank/DDBJ databases">
        <title>Stenotrophomonas maltophilia.</title>
        <authorList>
            <person name="Yu Y."/>
        </authorList>
    </citation>
    <scope>NUCLEOTIDE SEQUENCE [LARGE SCALE GENOMIC DNA]</scope>
    <source>
        <strain evidence="5">As-6</strain>
    </source>
</reference>
<feature type="domain" description="2Fe-2S ferredoxin-type" evidence="1">
    <location>
        <begin position="285"/>
        <end position="369"/>
    </location>
</feature>
<organism evidence="3 6">
    <name type="scientific">Stenotrophomonas lactitubi</name>
    <dbReference type="NCBI Taxonomy" id="2045214"/>
    <lineage>
        <taxon>Bacteria</taxon>
        <taxon>Pseudomonadati</taxon>
        <taxon>Pseudomonadota</taxon>
        <taxon>Gammaproteobacteria</taxon>
        <taxon>Lysobacterales</taxon>
        <taxon>Lysobacteraceae</taxon>
        <taxon>Stenotrophomonas</taxon>
    </lineage>
</organism>